<proteinExistence type="predicted"/>
<accession>A0A0E9XNK0</accession>
<reference evidence="1" key="1">
    <citation type="submission" date="2014-11" db="EMBL/GenBank/DDBJ databases">
        <authorList>
            <person name="Amaro Gonzalez C."/>
        </authorList>
    </citation>
    <scope>NUCLEOTIDE SEQUENCE</scope>
</reference>
<evidence type="ECO:0000313" key="1">
    <source>
        <dbReference type="EMBL" id="JAI04308.1"/>
    </source>
</evidence>
<organism evidence="1">
    <name type="scientific">Anguilla anguilla</name>
    <name type="common">European freshwater eel</name>
    <name type="synonym">Muraena anguilla</name>
    <dbReference type="NCBI Taxonomy" id="7936"/>
    <lineage>
        <taxon>Eukaryota</taxon>
        <taxon>Metazoa</taxon>
        <taxon>Chordata</taxon>
        <taxon>Craniata</taxon>
        <taxon>Vertebrata</taxon>
        <taxon>Euteleostomi</taxon>
        <taxon>Actinopterygii</taxon>
        <taxon>Neopterygii</taxon>
        <taxon>Teleostei</taxon>
        <taxon>Anguilliformes</taxon>
        <taxon>Anguillidae</taxon>
        <taxon>Anguilla</taxon>
    </lineage>
</organism>
<dbReference type="EMBL" id="GBXM01004270">
    <property type="protein sequence ID" value="JAI04308.1"/>
    <property type="molecule type" value="Transcribed_RNA"/>
</dbReference>
<dbReference type="AlphaFoldDB" id="A0A0E9XNK0"/>
<reference evidence="1" key="2">
    <citation type="journal article" date="2015" name="Fish Shellfish Immunol.">
        <title>Early steps in the European eel (Anguilla anguilla)-Vibrio vulnificus interaction in the gills: Role of the RtxA13 toxin.</title>
        <authorList>
            <person name="Callol A."/>
            <person name="Pajuelo D."/>
            <person name="Ebbesson L."/>
            <person name="Teles M."/>
            <person name="MacKenzie S."/>
            <person name="Amaro C."/>
        </authorList>
    </citation>
    <scope>NUCLEOTIDE SEQUENCE</scope>
</reference>
<sequence>MWNYSSSAPRIIQKSKWRANNIADIGGPNSVVEHIQMHLSMKFCVDLTWCGSGSYGLLKYDPLL</sequence>
<protein>
    <submittedName>
        <fullName evidence="1">Uncharacterized protein</fullName>
    </submittedName>
</protein>
<name>A0A0E9XNK0_ANGAN</name>